<dbReference type="GO" id="GO:0008483">
    <property type="term" value="F:transaminase activity"/>
    <property type="evidence" value="ECO:0007669"/>
    <property type="project" value="UniProtKB-KW"/>
</dbReference>
<protein>
    <recommendedName>
        <fullName evidence="2">cysteine-S-conjugate beta-lyase</fullName>
        <ecNumber evidence="2">4.4.1.13</ecNumber>
    </recommendedName>
</protein>
<evidence type="ECO:0000259" key="6">
    <source>
        <dbReference type="Pfam" id="PF00155"/>
    </source>
</evidence>
<keyword evidence="4" id="KW-0456">Lyase</keyword>
<evidence type="ECO:0000256" key="1">
    <source>
        <dbReference type="ARBA" id="ARBA00001933"/>
    </source>
</evidence>
<accession>A0AAU8DTP3</accession>
<dbReference type="InterPro" id="IPR015422">
    <property type="entry name" value="PyrdxlP-dep_Trfase_small"/>
</dbReference>
<sequence>MTNPLDAWMAALTPESLRARGSMKWTTVEPGEIGAFIAELDTPMATCIRVALADALDSAHTGYLGPALSSGVSSACAQFQHRRYAWDVDPAHIVVVPDVLGALQLTIRELVDETTTIVVPTPAYMPFLDPVVTGQNLVTVPMSLVDGRWRMDPTELQLALTGGGLLVLVNLHNPTGQVATAAELAEIADIVERTRSTVFVDEIHAPLVYEGAVHVPYASLSPATAQHSVTAVSASKGWNLPGLPCAQLILTSERHRGTASWWTPIQLHGATPLGAIATTAAYTDGIEHLDAIVEYLDRGRALFAAGLAHALPLVPHHPPEATYLQWLDLRPMGIEPAAVRERTGVWGTPGQECGTAGFLRLSLGTPHHIIEDVLARLALLEYQT</sequence>
<dbReference type="EC" id="4.4.1.13" evidence="2"/>
<dbReference type="GO" id="GO:0047804">
    <property type="term" value="F:cysteine-S-conjugate beta-lyase activity"/>
    <property type="evidence" value="ECO:0007669"/>
    <property type="project" value="UniProtKB-EC"/>
</dbReference>
<name>A0AAU8DTP3_9ACTN</name>
<evidence type="ECO:0000256" key="5">
    <source>
        <dbReference type="ARBA" id="ARBA00037974"/>
    </source>
</evidence>
<dbReference type="EMBL" id="CP159218">
    <property type="protein sequence ID" value="XCG65519.1"/>
    <property type="molecule type" value="Genomic_DNA"/>
</dbReference>
<dbReference type="InterPro" id="IPR015421">
    <property type="entry name" value="PyrdxlP-dep_Trfase_major"/>
</dbReference>
<dbReference type="RefSeq" id="WP_353651124.1">
    <property type="nucleotide sequence ID" value="NZ_CP159218.1"/>
</dbReference>
<dbReference type="PANTHER" id="PTHR43525">
    <property type="entry name" value="PROTEIN MALY"/>
    <property type="match status" value="1"/>
</dbReference>
<dbReference type="InterPro" id="IPR051798">
    <property type="entry name" value="Class-II_PLP-Dep_Aminotrans"/>
</dbReference>
<dbReference type="AlphaFoldDB" id="A0AAU8DTP3"/>
<dbReference type="Gene3D" id="3.40.640.10">
    <property type="entry name" value="Type I PLP-dependent aspartate aminotransferase-like (Major domain)"/>
    <property type="match status" value="1"/>
</dbReference>
<dbReference type="PANTHER" id="PTHR43525:SF2">
    <property type="entry name" value="CYSTATHIONINE BETA-LYASE-RELATED"/>
    <property type="match status" value="1"/>
</dbReference>
<dbReference type="InterPro" id="IPR015424">
    <property type="entry name" value="PyrdxlP-dep_Trfase"/>
</dbReference>
<dbReference type="GO" id="GO:0030170">
    <property type="term" value="F:pyridoxal phosphate binding"/>
    <property type="evidence" value="ECO:0007669"/>
    <property type="project" value="InterPro"/>
</dbReference>
<feature type="domain" description="Aminotransferase class I/classII large" evidence="6">
    <location>
        <begin position="44"/>
        <end position="376"/>
    </location>
</feature>
<comment type="similarity">
    <text evidence="5">Belongs to the class-II pyridoxal-phosphate-dependent aminotransferase family. MalY/PatB cystathionine beta-lyase subfamily.</text>
</comment>
<reference evidence="7" key="1">
    <citation type="submission" date="2024-05" db="EMBL/GenBank/DDBJ databases">
        <authorList>
            <person name="Cai S.Y."/>
            <person name="Jin L.M."/>
            <person name="Li H.R."/>
        </authorList>
    </citation>
    <scope>NUCLEOTIDE SEQUENCE</scope>
    <source>
        <strain evidence="7">A5-74</strain>
    </source>
</reference>
<evidence type="ECO:0000313" key="7">
    <source>
        <dbReference type="EMBL" id="XCG65519.1"/>
    </source>
</evidence>
<evidence type="ECO:0000256" key="3">
    <source>
        <dbReference type="ARBA" id="ARBA00022898"/>
    </source>
</evidence>
<dbReference type="SUPFAM" id="SSF53383">
    <property type="entry name" value="PLP-dependent transferases"/>
    <property type="match status" value="1"/>
</dbReference>
<evidence type="ECO:0000256" key="2">
    <source>
        <dbReference type="ARBA" id="ARBA00012224"/>
    </source>
</evidence>
<keyword evidence="3" id="KW-0663">Pyridoxal phosphate</keyword>
<organism evidence="7">
    <name type="scientific">Nakamurella sp. A5-74</name>
    <dbReference type="NCBI Taxonomy" id="3158264"/>
    <lineage>
        <taxon>Bacteria</taxon>
        <taxon>Bacillati</taxon>
        <taxon>Actinomycetota</taxon>
        <taxon>Actinomycetes</taxon>
        <taxon>Nakamurellales</taxon>
        <taxon>Nakamurellaceae</taxon>
        <taxon>Nakamurella</taxon>
    </lineage>
</organism>
<evidence type="ECO:0000256" key="4">
    <source>
        <dbReference type="ARBA" id="ARBA00023239"/>
    </source>
</evidence>
<keyword evidence="7" id="KW-0808">Transferase</keyword>
<dbReference type="Pfam" id="PF00155">
    <property type="entry name" value="Aminotran_1_2"/>
    <property type="match status" value="1"/>
</dbReference>
<gene>
    <name evidence="7" type="ORF">ABLG96_09700</name>
</gene>
<comment type="cofactor">
    <cofactor evidence="1">
        <name>pyridoxal 5'-phosphate</name>
        <dbReference type="ChEBI" id="CHEBI:597326"/>
    </cofactor>
</comment>
<proteinExistence type="inferred from homology"/>
<dbReference type="CDD" id="cd00609">
    <property type="entry name" value="AAT_like"/>
    <property type="match status" value="1"/>
</dbReference>
<dbReference type="InterPro" id="IPR004839">
    <property type="entry name" value="Aminotransferase_I/II_large"/>
</dbReference>
<dbReference type="Gene3D" id="3.90.1150.10">
    <property type="entry name" value="Aspartate Aminotransferase, domain 1"/>
    <property type="match status" value="1"/>
</dbReference>
<keyword evidence="7" id="KW-0032">Aminotransferase</keyword>